<protein>
    <recommendedName>
        <fullName evidence="3">DUF2553 family protein</fullName>
    </recommendedName>
</protein>
<name>A0A364K4V4_9BACL</name>
<keyword evidence="2" id="KW-1185">Reference proteome</keyword>
<dbReference type="Pfam" id="PF10830">
    <property type="entry name" value="DUF2553"/>
    <property type="match status" value="1"/>
</dbReference>
<proteinExistence type="predicted"/>
<evidence type="ECO:0008006" key="3">
    <source>
        <dbReference type="Google" id="ProtNLM"/>
    </source>
</evidence>
<dbReference type="AlphaFoldDB" id="A0A364K4V4"/>
<reference evidence="1 2" key="1">
    <citation type="submission" date="2018-06" db="EMBL/GenBank/DDBJ databases">
        <title>Thermoflavimicrobium daqus sp. nov., a thermophilic microbe isolated from Moutai-flavour Daqu.</title>
        <authorList>
            <person name="Wang X."/>
            <person name="Zhou H."/>
        </authorList>
    </citation>
    <scope>NUCLEOTIDE SEQUENCE [LARGE SCALE GENOMIC DNA]</scope>
    <source>
        <strain evidence="1 2">FBKL4.011</strain>
    </source>
</reference>
<dbReference type="OrthoDB" id="2876840at2"/>
<dbReference type="EMBL" id="QJKK01000004">
    <property type="protein sequence ID" value="RAL24392.1"/>
    <property type="molecule type" value="Genomic_DNA"/>
</dbReference>
<comment type="caution">
    <text evidence="1">The sequence shown here is derived from an EMBL/GenBank/DDBJ whole genome shotgun (WGS) entry which is preliminary data.</text>
</comment>
<gene>
    <name evidence="1" type="ORF">DL897_08685</name>
</gene>
<evidence type="ECO:0000313" key="1">
    <source>
        <dbReference type="EMBL" id="RAL24392.1"/>
    </source>
</evidence>
<dbReference type="InterPro" id="IPR020140">
    <property type="entry name" value="Uncharacterised_YusG"/>
</dbReference>
<sequence>MSIANYRNITSEIIGKLDRGKLLLYYHNQLIGLVELDHHSISLNERYKLNGTQIYIKNQGEVNNTVDNYANNCDLGWC</sequence>
<organism evidence="1 2">
    <name type="scientific">Thermoflavimicrobium daqui</name>
    <dbReference type="NCBI Taxonomy" id="2137476"/>
    <lineage>
        <taxon>Bacteria</taxon>
        <taxon>Bacillati</taxon>
        <taxon>Bacillota</taxon>
        <taxon>Bacilli</taxon>
        <taxon>Bacillales</taxon>
        <taxon>Thermoactinomycetaceae</taxon>
        <taxon>Thermoflavimicrobium</taxon>
    </lineage>
</organism>
<dbReference type="Proteomes" id="UP000251213">
    <property type="component" value="Unassembled WGS sequence"/>
</dbReference>
<evidence type="ECO:0000313" key="2">
    <source>
        <dbReference type="Proteomes" id="UP000251213"/>
    </source>
</evidence>
<reference evidence="1 2" key="2">
    <citation type="submission" date="2018-06" db="EMBL/GenBank/DDBJ databases">
        <authorList>
            <person name="Zhirakovskaya E."/>
        </authorList>
    </citation>
    <scope>NUCLEOTIDE SEQUENCE [LARGE SCALE GENOMIC DNA]</scope>
    <source>
        <strain evidence="1 2">FBKL4.011</strain>
    </source>
</reference>
<dbReference type="RefSeq" id="WP_113658762.1">
    <property type="nucleotide sequence ID" value="NZ_KZ845666.1"/>
</dbReference>
<accession>A0A364K4V4</accession>